<protein>
    <submittedName>
        <fullName evidence="3">DUF4266 domain-containing protein</fullName>
    </submittedName>
</protein>
<dbReference type="Pfam" id="PF14086">
    <property type="entry name" value="DUF4266"/>
    <property type="match status" value="1"/>
</dbReference>
<feature type="chain" id="PRO_5019309602" evidence="1">
    <location>
        <begin position="32"/>
        <end position="91"/>
    </location>
</feature>
<keyword evidence="1" id="KW-0732">Signal</keyword>
<organism evidence="3 4">
    <name type="scientific">Shewanella maritima</name>
    <dbReference type="NCBI Taxonomy" id="2520507"/>
    <lineage>
        <taxon>Bacteria</taxon>
        <taxon>Pseudomonadati</taxon>
        <taxon>Pseudomonadota</taxon>
        <taxon>Gammaproteobacteria</taxon>
        <taxon>Alteromonadales</taxon>
        <taxon>Shewanellaceae</taxon>
        <taxon>Shewanella</taxon>
    </lineage>
</organism>
<feature type="domain" description="DUF4266" evidence="2">
    <location>
        <begin position="42"/>
        <end position="91"/>
    </location>
</feature>
<name>A0A411PCV0_9GAMM</name>
<reference evidence="3 4" key="1">
    <citation type="submission" date="2019-02" db="EMBL/GenBank/DDBJ databases">
        <title>Shewanella sp. D4-2 isolated from Dokdo Island.</title>
        <authorList>
            <person name="Baek K."/>
        </authorList>
    </citation>
    <scope>NUCLEOTIDE SEQUENCE [LARGE SCALE GENOMIC DNA]</scope>
    <source>
        <strain evidence="3 4">D4-2</strain>
    </source>
</reference>
<dbReference type="KEGG" id="smai:EXU30_00545"/>
<evidence type="ECO:0000256" key="1">
    <source>
        <dbReference type="SAM" id="SignalP"/>
    </source>
</evidence>
<dbReference type="OrthoDB" id="5574393at2"/>
<dbReference type="InterPro" id="IPR025362">
    <property type="entry name" value="DUF4266"/>
</dbReference>
<evidence type="ECO:0000313" key="4">
    <source>
        <dbReference type="Proteomes" id="UP000291106"/>
    </source>
</evidence>
<sequence length="91" mass="9705">MSVYNSPVYSLSALKRPALFIALLTSLSALTGCSAMNIEPWVKPYERQNLADPIMKFSRHPVANMHVAHVLEGREASRGAEGTGGGGCGCN</sequence>
<gene>
    <name evidence="3" type="ORF">EXU30_00545</name>
</gene>
<dbReference type="Proteomes" id="UP000291106">
    <property type="component" value="Chromosome"/>
</dbReference>
<evidence type="ECO:0000313" key="3">
    <source>
        <dbReference type="EMBL" id="QBF81351.1"/>
    </source>
</evidence>
<accession>A0A411PCV0</accession>
<dbReference type="AlphaFoldDB" id="A0A411PCV0"/>
<dbReference type="RefSeq" id="WP_130597328.1">
    <property type="nucleotide sequence ID" value="NZ_CP036200.1"/>
</dbReference>
<dbReference type="EMBL" id="CP036200">
    <property type="protein sequence ID" value="QBF81351.1"/>
    <property type="molecule type" value="Genomic_DNA"/>
</dbReference>
<evidence type="ECO:0000259" key="2">
    <source>
        <dbReference type="Pfam" id="PF14086"/>
    </source>
</evidence>
<feature type="signal peptide" evidence="1">
    <location>
        <begin position="1"/>
        <end position="31"/>
    </location>
</feature>
<keyword evidence="4" id="KW-1185">Reference proteome</keyword>
<proteinExistence type="predicted"/>